<dbReference type="InterPro" id="IPR036779">
    <property type="entry name" value="LysM_dom_sf"/>
</dbReference>
<comment type="caution">
    <text evidence="5">The sequence shown here is derived from an EMBL/GenBank/DDBJ whole genome shotgun (WGS) entry which is preliminary data.</text>
</comment>
<evidence type="ECO:0000313" key="5">
    <source>
        <dbReference type="EMBL" id="MBT0960122.1"/>
    </source>
</evidence>
<dbReference type="Pfam" id="PF01476">
    <property type="entry name" value="LysM"/>
    <property type="match status" value="1"/>
</dbReference>
<dbReference type="CDD" id="cd16894">
    <property type="entry name" value="MltD-like"/>
    <property type="match status" value="1"/>
</dbReference>
<dbReference type="SUPFAM" id="SSF54106">
    <property type="entry name" value="LysM domain"/>
    <property type="match status" value="1"/>
</dbReference>
<dbReference type="PANTHER" id="PTHR37423">
    <property type="entry name" value="SOLUBLE LYTIC MUREIN TRANSGLYCOSYLASE-RELATED"/>
    <property type="match status" value="1"/>
</dbReference>
<organism evidence="5 6">
    <name type="scientific">Denitromonas iodatirespirans</name>
    <dbReference type="NCBI Taxonomy" id="2795389"/>
    <lineage>
        <taxon>Bacteria</taxon>
        <taxon>Pseudomonadati</taxon>
        <taxon>Pseudomonadota</taxon>
        <taxon>Betaproteobacteria</taxon>
        <taxon>Rhodocyclales</taxon>
        <taxon>Zoogloeaceae</taxon>
        <taxon>Denitromonas</taxon>
    </lineage>
</organism>
<accession>A0A944D902</accession>
<feature type="chain" id="PRO_5036968868" evidence="3">
    <location>
        <begin position="31"/>
        <end position="425"/>
    </location>
</feature>
<gene>
    <name evidence="5" type="ORF">I8J34_02950</name>
</gene>
<dbReference type="Gene3D" id="3.10.350.10">
    <property type="entry name" value="LysM domain"/>
    <property type="match status" value="1"/>
</dbReference>
<evidence type="ECO:0000256" key="3">
    <source>
        <dbReference type="SAM" id="SignalP"/>
    </source>
</evidence>
<proteinExistence type="inferred from homology"/>
<dbReference type="InterPro" id="IPR018392">
    <property type="entry name" value="LysM"/>
</dbReference>
<dbReference type="PANTHER" id="PTHR37423:SF2">
    <property type="entry name" value="MEMBRANE-BOUND LYTIC MUREIN TRANSGLYCOSYLASE C"/>
    <property type="match status" value="1"/>
</dbReference>
<evidence type="ECO:0000256" key="1">
    <source>
        <dbReference type="ARBA" id="ARBA00007734"/>
    </source>
</evidence>
<dbReference type="CDD" id="cd00118">
    <property type="entry name" value="LysM"/>
    <property type="match status" value="1"/>
</dbReference>
<feature type="compositionally biased region" description="Basic residues" evidence="2">
    <location>
        <begin position="411"/>
        <end position="425"/>
    </location>
</feature>
<evidence type="ECO:0000313" key="6">
    <source>
        <dbReference type="Proteomes" id="UP000694660"/>
    </source>
</evidence>
<dbReference type="EMBL" id="JAEKFT010000003">
    <property type="protein sequence ID" value="MBT0960122.1"/>
    <property type="molecule type" value="Genomic_DNA"/>
</dbReference>
<evidence type="ECO:0000259" key="4">
    <source>
        <dbReference type="PROSITE" id="PS51782"/>
    </source>
</evidence>
<feature type="region of interest" description="Disordered" evidence="2">
    <location>
        <begin position="402"/>
        <end position="425"/>
    </location>
</feature>
<keyword evidence="6" id="KW-1185">Reference proteome</keyword>
<feature type="domain" description="LysM" evidence="4">
    <location>
        <begin position="338"/>
        <end position="382"/>
    </location>
</feature>
<dbReference type="PROSITE" id="PS00922">
    <property type="entry name" value="TRANSGLYCOSYLASE"/>
    <property type="match status" value="1"/>
</dbReference>
<dbReference type="InterPro" id="IPR008258">
    <property type="entry name" value="Transglycosylase_SLT_dom_1"/>
</dbReference>
<dbReference type="SUPFAM" id="SSF53955">
    <property type="entry name" value="Lysozyme-like"/>
    <property type="match status" value="1"/>
</dbReference>
<dbReference type="AlphaFoldDB" id="A0A944D902"/>
<evidence type="ECO:0000256" key="2">
    <source>
        <dbReference type="SAM" id="MobiDB-lite"/>
    </source>
</evidence>
<dbReference type="InterPro" id="IPR023346">
    <property type="entry name" value="Lysozyme-like_dom_sf"/>
</dbReference>
<comment type="similarity">
    <text evidence="1">Belongs to the transglycosylase Slt family.</text>
</comment>
<dbReference type="Proteomes" id="UP000694660">
    <property type="component" value="Unassembled WGS sequence"/>
</dbReference>
<feature type="signal peptide" evidence="3">
    <location>
        <begin position="1"/>
        <end position="30"/>
    </location>
</feature>
<dbReference type="Gene3D" id="1.10.530.10">
    <property type="match status" value="1"/>
</dbReference>
<dbReference type="GO" id="GO:0016020">
    <property type="term" value="C:membrane"/>
    <property type="evidence" value="ECO:0007669"/>
    <property type="project" value="InterPro"/>
</dbReference>
<dbReference type="GO" id="GO:0000270">
    <property type="term" value="P:peptidoglycan metabolic process"/>
    <property type="evidence" value="ECO:0007669"/>
    <property type="project" value="InterPro"/>
</dbReference>
<name>A0A944D902_DENI1</name>
<dbReference type="SMART" id="SM00257">
    <property type="entry name" value="LysM"/>
    <property type="match status" value="1"/>
</dbReference>
<sequence length="425" mass="47530">MRGLFAPRNPMTGLPRLALVMALLCPPLWAQSLAPATSSGQGLTVTRPQAIDLTADDEPIITVDLTHKAADLWDRIRRGFAMPDLDTDEVAAQQIRYLSHPAALRNLFERSYRYLYHIVDALERRGLPTELALLPMVESGFDPMALSRSQAAGLWQFIPSTGRYFNLQQNEWVDERRDIVASTEAALDYLERIYDMHGDWHLALASYNWGEGAVARARKKNEAAGLPTEFAYLKLPDETRRYVPKLQALKNIIARPELFNIELPHVPNRLYFESVESPPGIDLAMAASFAQMPLAELIALNPAFRRPVIPEGRQRLNLPADRVAAFEAKLAGASPRWQTYRPAASEKLESIAGKFGLTVTELLQVNGLTSPYNLKPGTVLLVPAGADVQSVMPLTNLIPDLPSAKEIRMQPPRKKTTRSKKKRRR</sequence>
<dbReference type="Pfam" id="PF01464">
    <property type="entry name" value="SLT"/>
    <property type="match status" value="1"/>
</dbReference>
<protein>
    <submittedName>
        <fullName evidence="5">Transglycosylase SLT domain-containing protein</fullName>
    </submittedName>
</protein>
<reference evidence="6" key="1">
    <citation type="journal article" date="2022" name="ISME J.">
        <title>Genetic and phylogenetic analysis of dissimilatory iodate-reducing bacteria identifies potential niches across the world's oceans.</title>
        <authorList>
            <person name="Reyes-Umana V."/>
            <person name="Henning Z."/>
            <person name="Lee K."/>
            <person name="Barnum T.P."/>
            <person name="Coates J.D."/>
        </authorList>
    </citation>
    <scope>NUCLEOTIDE SEQUENCE [LARGE SCALE GENOMIC DNA]</scope>
    <source>
        <strain evidence="6">IR12</strain>
    </source>
</reference>
<dbReference type="PROSITE" id="PS51782">
    <property type="entry name" value="LYSM"/>
    <property type="match status" value="1"/>
</dbReference>
<dbReference type="InterPro" id="IPR000189">
    <property type="entry name" value="Transglyc_AS"/>
</dbReference>
<dbReference type="GO" id="GO:0008933">
    <property type="term" value="F:peptidoglycan lytic transglycosylase activity"/>
    <property type="evidence" value="ECO:0007669"/>
    <property type="project" value="InterPro"/>
</dbReference>
<keyword evidence="3" id="KW-0732">Signal</keyword>